<comment type="similarity">
    <text evidence="1 7">Belongs to the DNA polymerase type-B family.</text>
</comment>
<evidence type="ECO:0000256" key="4">
    <source>
        <dbReference type="ARBA" id="ARBA00022932"/>
    </source>
</evidence>
<dbReference type="STRING" id="44941.A0A397U818"/>
<evidence type="ECO:0000256" key="8">
    <source>
        <dbReference type="SAM" id="MobiDB-lite"/>
    </source>
</evidence>
<comment type="caution">
    <text evidence="11">The sequence shown here is derived from an EMBL/GenBank/DDBJ whole genome shotgun (WGS) entry which is preliminary data.</text>
</comment>
<evidence type="ECO:0000256" key="6">
    <source>
        <dbReference type="ARBA" id="ARBA00049244"/>
    </source>
</evidence>
<evidence type="ECO:0000256" key="5">
    <source>
        <dbReference type="ARBA" id="ARBA00023125"/>
    </source>
</evidence>
<dbReference type="Gene3D" id="1.10.287.690">
    <property type="entry name" value="Helix hairpin bin"/>
    <property type="match status" value="1"/>
</dbReference>
<dbReference type="Proteomes" id="UP000266673">
    <property type="component" value="Unassembled WGS sequence"/>
</dbReference>
<protein>
    <recommendedName>
        <fullName evidence="7">DNA polymerase</fullName>
        <ecNumber evidence="7">2.7.7.7</ecNumber>
    </recommendedName>
</protein>
<name>A0A397U818_9GLOM</name>
<dbReference type="GO" id="GO:0006261">
    <property type="term" value="P:DNA-templated DNA replication"/>
    <property type="evidence" value="ECO:0007669"/>
    <property type="project" value="TreeGrafter"/>
</dbReference>
<dbReference type="InterPro" id="IPR050240">
    <property type="entry name" value="DNA_pol_type-B"/>
</dbReference>
<evidence type="ECO:0000259" key="9">
    <source>
        <dbReference type="Pfam" id="PF00136"/>
    </source>
</evidence>
<dbReference type="OrthoDB" id="2385012at2759"/>
<keyword evidence="7" id="KW-0235">DNA replication</keyword>
<dbReference type="PANTHER" id="PTHR10322:SF23">
    <property type="entry name" value="DNA POLYMERASE DELTA CATALYTIC SUBUNIT"/>
    <property type="match status" value="1"/>
</dbReference>
<evidence type="ECO:0000256" key="1">
    <source>
        <dbReference type="ARBA" id="ARBA00005755"/>
    </source>
</evidence>
<dbReference type="Gene3D" id="3.30.342.10">
    <property type="entry name" value="DNA Polymerase, chain B, domain 1"/>
    <property type="match status" value="1"/>
</dbReference>
<dbReference type="PROSITE" id="PS00116">
    <property type="entry name" value="DNA_POLYMERASE_B"/>
    <property type="match status" value="1"/>
</dbReference>
<dbReference type="EC" id="2.7.7.7" evidence="7"/>
<evidence type="ECO:0000256" key="2">
    <source>
        <dbReference type="ARBA" id="ARBA00022679"/>
    </source>
</evidence>
<dbReference type="Gene3D" id="3.90.1600.10">
    <property type="entry name" value="Palm domain of DNA polymerase"/>
    <property type="match status" value="1"/>
</dbReference>
<gene>
    <name evidence="11" type="ORF">C2G38_2225656</name>
</gene>
<keyword evidence="5 7" id="KW-0238">DNA-binding</keyword>
<dbReference type="GO" id="GO:0003677">
    <property type="term" value="F:DNA binding"/>
    <property type="evidence" value="ECO:0007669"/>
    <property type="project" value="UniProtKB-KW"/>
</dbReference>
<feature type="domain" description="DNA-directed DNA polymerase family B multifunctional" evidence="9">
    <location>
        <begin position="606"/>
        <end position="745"/>
    </location>
</feature>
<evidence type="ECO:0000256" key="7">
    <source>
        <dbReference type="RuleBase" id="RU000442"/>
    </source>
</evidence>
<feature type="domain" description="DNA-directed DNA polymerase family B multifunctional" evidence="9">
    <location>
        <begin position="877"/>
        <end position="1085"/>
    </location>
</feature>
<dbReference type="PRINTS" id="PR00106">
    <property type="entry name" value="DNAPOLB"/>
</dbReference>
<dbReference type="InterPro" id="IPR036397">
    <property type="entry name" value="RNaseH_sf"/>
</dbReference>
<dbReference type="InterPro" id="IPR006134">
    <property type="entry name" value="DNA-dir_DNA_pol_B_multi_dom"/>
</dbReference>
<dbReference type="InterPro" id="IPR006133">
    <property type="entry name" value="DNA-dir_DNA_pol_B_exonuc"/>
</dbReference>
<dbReference type="Pfam" id="PF03104">
    <property type="entry name" value="DNA_pol_B_exo1"/>
    <property type="match status" value="1"/>
</dbReference>
<dbReference type="EMBL" id="QKWP01002465">
    <property type="protein sequence ID" value="RIB03266.1"/>
    <property type="molecule type" value="Genomic_DNA"/>
</dbReference>
<evidence type="ECO:0000256" key="3">
    <source>
        <dbReference type="ARBA" id="ARBA00022695"/>
    </source>
</evidence>
<accession>A0A397U818</accession>
<dbReference type="InterPro" id="IPR043502">
    <property type="entry name" value="DNA/RNA_pol_sf"/>
</dbReference>
<feature type="domain" description="DNA-directed DNA polymerase family B exonuclease" evidence="10">
    <location>
        <begin position="240"/>
        <end position="424"/>
    </location>
</feature>
<dbReference type="InterPro" id="IPR012337">
    <property type="entry name" value="RNaseH-like_sf"/>
</dbReference>
<dbReference type="InterPro" id="IPR023211">
    <property type="entry name" value="DNA_pol_palm_dom_sf"/>
</dbReference>
<dbReference type="SMART" id="SM00486">
    <property type="entry name" value="POLBc"/>
    <property type="match status" value="1"/>
</dbReference>
<feature type="region of interest" description="Disordered" evidence="8">
    <location>
        <begin position="1"/>
        <end position="39"/>
    </location>
</feature>
<feature type="compositionally biased region" description="Basic and acidic residues" evidence="8">
    <location>
        <begin position="25"/>
        <end position="35"/>
    </location>
</feature>
<comment type="catalytic activity">
    <reaction evidence="6 7">
        <text>DNA(n) + a 2'-deoxyribonucleoside 5'-triphosphate = DNA(n+1) + diphosphate</text>
        <dbReference type="Rhea" id="RHEA:22508"/>
        <dbReference type="Rhea" id="RHEA-COMP:17339"/>
        <dbReference type="Rhea" id="RHEA-COMP:17340"/>
        <dbReference type="ChEBI" id="CHEBI:33019"/>
        <dbReference type="ChEBI" id="CHEBI:61560"/>
        <dbReference type="ChEBI" id="CHEBI:173112"/>
        <dbReference type="EC" id="2.7.7.7"/>
    </reaction>
</comment>
<dbReference type="InterPro" id="IPR006172">
    <property type="entry name" value="DNA-dir_DNA_pol_B"/>
</dbReference>
<dbReference type="Pfam" id="PF00136">
    <property type="entry name" value="DNA_pol_B"/>
    <property type="match status" value="3"/>
</dbReference>
<dbReference type="PANTHER" id="PTHR10322">
    <property type="entry name" value="DNA POLYMERASE CATALYTIC SUBUNIT"/>
    <property type="match status" value="1"/>
</dbReference>
<organism evidence="11 12">
    <name type="scientific">Gigaspora rosea</name>
    <dbReference type="NCBI Taxonomy" id="44941"/>
    <lineage>
        <taxon>Eukaryota</taxon>
        <taxon>Fungi</taxon>
        <taxon>Fungi incertae sedis</taxon>
        <taxon>Mucoromycota</taxon>
        <taxon>Glomeromycotina</taxon>
        <taxon>Glomeromycetes</taxon>
        <taxon>Diversisporales</taxon>
        <taxon>Gigasporaceae</taxon>
        <taxon>Gigaspora</taxon>
    </lineage>
</organism>
<sequence length="1132" mass="131368">MDTQNFQKNIDHVPAIADAPPYRPESPENSEHFEPEIEEEYEPGYKNEGNGAIYHRGAKAFPQSQISENGKTSQLLRYFGEDYLIGIPTRDNIVAENDEGLSAILNNALAKREEIPFMAVDFEGTSEKIGEKNHYVLRLYGSLINGQKAVVTLTGIQIFFDILVPDNVTVNEFKIKIDEILSNMINIYKIEHIKAFPFRGYNIEKKSYLRIFTLGSGDRKKALQAIQNNNFETASDDMFSFHRKIARENGIAISGWSMISKYRYKKHSHYTHDFWVSVNDFRLVEDLKMINDCFPISALMRDRTLILTWDIETQSRELGEFAEIHDEESIVFMICMTLHWKDDPRPLKEICLVDLETAPDPRWITVVCGNQTNLLKAFALCWKAFIPDIQLGFSDSEYDWPFIMERAYRLNILEWMWQQMTGRFKSKEEILKWNYYGKIGAKSKNSFQIKKGAINNGEEENDRVQQVIIKISPEDNYISTFLKVPGCVPIDIRACFKKLYPRAEVDRKSSLAFYLKICGLGGKVDMPYNKIWKIYSEAKESISSNKSHSTIENMCKVAYYCIIDALRCQELMVKRNVINDYREVASIAYVSLFDSHYRANGMKVRNLLGAYTTKRNILFSTRSCKNIEKGKYPGAYVFPPKKGIETKRPVTGLDFASLYPSLIMAYNLSPEKMILTYREANIVQKNGNNLHKIEFPFKNRIAHAWSVRHDNQFEKKGLYPIVLENLFNKRVELKAQLASLGKKKERLGKMISSAKERGKRVPESLDSEYSSVCFDYNCLNSKQFALKVYMNTFYGEAGNSKSPFFLRELAGGITSAGQYNIGLVAKFVSEKGFRIKYGDTDSLYLTCPDKYYEVCDRGFNEEKLSKEEYWVEMVNITMSVMKKLRDQVNAYLRIKNGTSYLKMAYEEVLFPVCFTGKKKYFGVPHEGVVNFRPDNLFRKGIDSVKQGQSQLFKFIGEKIMWEAMDINNTRSIHKIVEDTLREAKNKQWDFSQFIGTATWKPKKKNLCVQHFIARMKEKKINIPDPGERFSYVVVKGERYRDEKSRLIPYRVGDYMEYPEFAKEQNMEININHYLESVLGLCARFINEDEKYQPPSSHKIMQLEDSDEKEKQIDAYSQKEAKKWLTKYIKALN</sequence>
<proteinExistence type="inferred from homology"/>
<evidence type="ECO:0000313" key="11">
    <source>
        <dbReference type="EMBL" id="RIB03266.1"/>
    </source>
</evidence>
<dbReference type="Gene3D" id="3.30.420.10">
    <property type="entry name" value="Ribonuclease H-like superfamily/Ribonuclease H"/>
    <property type="match status" value="1"/>
</dbReference>
<keyword evidence="12" id="KW-1185">Reference proteome</keyword>
<dbReference type="SUPFAM" id="SSF56672">
    <property type="entry name" value="DNA/RNA polymerases"/>
    <property type="match status" value="1"/>
</dbReference>
<keyword evidence="2 7" id="KW-0808">Transferase</keyword>
<dbReference type="SUPFAM" id="SSF53098">
    <property type="entry name" value="Ribonuclease H-like"/>
    <property type="match status" value="1"/>
</dbReference>
<evidence type="ECO:0000259" key="10">
    <source>
        <dbReference type="Pfam" id="PF03104"/>
    </source>
</evidence>
<dbReference type="InterPro" id="IPR042087">
    <property type="entry name" value="DNA_pol_B_thumb"/>
</dbReference>
<evidence type="ECO:0000313" key="12">
    <source>
        <dbReference type="Proteomes" id="UP000266673"/>
    </source>
</evidence>
<reference evidence="11 12" key="1">
    <citation type="submission" date="2018-06" db="EMBL/GenBank/DDBJ databases">
        <title>Comparative genomics reveals the genomic features of Rhizophagus irregularis, R. cerebriforme, R. diaphanum and Gigaspora rosea, and their symbiotic lifestyle signature.</title>
        <authorList>
            <person name="Morin E."/>
            <person name="San Clemente H."/>
            <person name="Chen E.C.H."/>
            <person name="De La Providencia I."/>
            <person name="Hainaut M."/>
            <person name="Kuo A."/>
            <person name="Kohler A."/>
            <person name="Murat C."/>
            <person name="Tang N."/>
            <person name="Roy S."/>
            <person name="Loubradou J."/>
            <person name="Henrissat B."/>
            <person name="Grigoriev I.V."/>
            <person name="Corradi N."/>
            <person name="Roux C."/>
            <person name="Martin F.M."/>
        </authorList>
    </citation>
    <scope>NUCLEOTIDE SEQUENCE [LARGE SCALE GENOMIC DNA]</scope>
    <source>
        <strain evidence="11 12">DAOM 194757</strain>
    </source>
</reference>
<keyword evidence="4 7" id="KW-0239">DNA-directed DNA polymerase</keyword>
<dbReference type="GO" id="GO:0000166">
    <property type="term" value="F:nucleotide binding"/>
    <property type="evidence" value="ECO:0007669"/>
    <property type="project" value="InterPro"/>
</dbReference>
<dbReference type="GO" id="GO:0003887">
    <property type="term" value="F:DNA-directed DNA polymerase activity"/>
    <property type="evidence" value="ECO:0007669"/>
    <property type="project" value="UniProtKB-KW"/>
</dbReference>
<dbReference type="InterPro" id="IPR017964">
    <property type="entry name" value="DNA-dir_DNA_pol_B_CS"/>
</dbReference>
<keyword evidence="3 7" id="KW-0548">Nucleotidyltransferase</keyword>
<feature type="domain" description="DNA-directed DNA polymerase family B multifunctional" evidence="9">
    <location>
        <begin position="758"/>
        <end position="850"/>
    </location>
</feature>
<dbReference type="AlphaFoldDB" id="A0A397U818"/>
<dbReference type="Gene3D" id="1.10.132.60">
    <property type="entry name" value="DNA polymerase family B, C-terminal domain"/>
    <property type="match status" value="1"/>
</dbReference>